<feature type="region of interest" description="Disordered" evidence="1">
    <location>
        <begin position="89"/>
        <end position="140"/>
    </location>
</feature>
<dbReference type="AlphaFoldDB" id="A0A813BWR4"/>
<proteinExistence type="predicted"/>
<keyword evidence="3" id="KW-1185">Reference proteome</keyword>
<organism evidence="2 3">
    <name type="scientific">Symbiodinium necroappetens</name>
    <dbReference type="NCBI Taxonomy" id="1628268"/>
    <lineage>
        <taxon>Eukaryota</taxon>
        <taxon>Sar</taxon>
        <taxon>Alveolata</taxon>
        <taxon>Dinophyceae</taxon>
        <taxon>Suessiales</taxon>
        <taxon>Symbiodiniaceae</taxon>
        <taxon>Symbiodinium</taxon>
    </lineage>
</organism>
<feature type="region of interest" description="Disordered" evidence="1">
    <location>
        <begin position="512"/>
        <end position="538"/>
    </location>
</feature>
<gene>
    <name evidence="2" type="ORF">SNEC2469_LOCUS31787</name>
</gene>
<sequence>MGTNEALQRADRIRQGEVEAFHWLDSHEASGKVPRSVEYKITLRGTAQAFPLEKVRLATLNEMVSAQFVNEALEEVEDELQGGRITVEGQAAPQAWEAQAATRRSAQATRDSSSSSSSTDGGGPVRSLRRRIPRPKNRSDEPCLRRALFERVGSFLYEADPQAIRDQLTSIYKPRCGNRTRGWWQSGCSLSRHARGVMVAGEEVTAGEYEAGLTADERRLIGSVVGQLNWAARQGRYDLAFVASLIQQLAGQGKAEALKWLNSDLELTVRKFNCELDELLVVSVSDAAFGAMPLGGSQGGTMVLFTDPSVLYEQGPVCIMEAASTKIQRVVRCSMSAEVSSLATAFEHGDYVRAVLAELLDPSFRMDRWKLSAAKWRHLLVTDAKTGYDAVASEVLPSDRKIAIDVGSEMPGDGLTKWAHNQVLTRERYVQTWDWEMPDRTKAKAWAAYITAIETDEIWGQEVGDRALLHWVPMRGGGGGADVVSDAKSVWSRSSAAASSAPTAFCWTAASGKKGGGASADKRSKTPSATSGRRVAPAPTLASAWKRHDVAVFDGWLPRQKALHGRQLGQDLLRPLLGPGLCLVMPARVVPPSRDPDTGYHSSACWCWAWLRVKAVQDRHREKAHPEVSAKEVYVRCHRCMQILKRFMTAREELAKLQARAHTFQHGIEKEVLAGIVQKARAMIGGDP</sequence>
<evidence type="ECO:0000256" key="1">
    <source>
        <dbReference type="SAM" id="MobiDB-lite"/>
    </source>
</evidence>
<comment type="caution">
    <text evidence="2">The sequence shown here is derived from an EMBL/GenBank/DDBJ whole genome shotgun (WGS) entry which is preliminary data.</text>
</comment>
<dbReference type="Proteomes" id="UP000601435">
    <property type="component" value="Unassembled WGS sequence"/>
</dbReference>
<accession>A0A813BWR4</accession>
<feature type="compositionally biased region" description="Low complexity" evidence="1">
    <location>
        <begin position="90"/>
        <end position="119"/>
    </location>
</feature>
<protein>
    <submittedName>
        <fullName evidence="2">Uncharacterized protein</fullName>
    </submittedName>
</protein>
<name>A0A813BWR4_9DINO</name>
<evidence type="ECO:0000313" key="3">
    <source>
        <dbReference type="Proteomes" id="UP000601435"/>
    </source>
</evidence>
<feature type="compositionally biased region" description="Basic residues" evidence="1">
    <location>
        <begin position="127"/>
        <end position="136"/>
    </location>
</feature>
<dbReference type="OrthoDB" id="422340at2759"/>
<reference evidence="2" key="1">
    <citation type="submission" date="2021-02" db="EMBL/GenBank/DDBJ databases">
        <authorList>
            <person name="Dougan E. K."/>
            <person name="Rhodes N."/>
            <person name="Thang M."/>
            <person name="Chan C."/>
        </authorList>
    </citation>
    <scope>NUCLEOTIDE SEQUENCE</scope>
</reference>
<evidence type="ECO:0000313" key="2">
    <source>
        <dbReference type="EMBL" id="CAE7921625.1"/>
    </source>
</evidence>
<dbReference type="EMBL" id="CAJNJA010078097">
    <property type="protein sequence ID" value="CAE7921625.1"/>
    <property type="molecule type" value="Genomic_DNA"/>
</dbReference>